<comment type="caution">
    <text evidence="1">The sequence shown here is derived from an EMBL/GenBank/DDBJ whole genome shotgun (WGS) entry which is preliminary data.</text>
</comment>
<dbReference type="Proteomes" id="UP001265550">
    <property type="component" value="Unassembled WGS sequence"/>
</dbReference>
<reference evidence="1 2" key="1">
    <citation type="submission" date="2023-07" db="EMBL/GenBank/DDBJ databases">
        <title>Sorghum-associated microbial communities from plants grown in Nebraska, USA.</title>
        <authorList>
            <person name="Schachtman D."/>
        </authorList>
    </citation>
    <scope>NUCLEOTIDE SEQUENCE [LARGE SCALE GENOMIC DNA]</scope>
    <source>
        <strain evidence="1 2">BE240</strain>
    </source>
</reference>
<dbReference type="SUPFAM" id="SSF47413">
    <property type="entry name" value="lambda repressor-like DNA-binding domains"/>
    <property type="match status" value="1"/>
</dbReference>
<dbReference type="InterPro" id="IPR001387">
    <property type="entry name" value="Cro/C1-type_HTH"/>
</dbReference>
<evidence type="ECO:0000313" key="1">
    <source>
        <dbReference type="EMBL" id="MDR7096627.1"/>
    </source>
</evidence>
<dbReference type="CDD" id="cd00093">
    <property type="entry name" value="HTH_XRE"/>
    <property type="match status" value="1"/>
</dbReference>
<protein>
    <submittedName>
        <fullName evidence="1">Transcriptional regulator with XRE-family HTH domain</fullName>
    </submittedName>
</protein>
<gene>
    <name evidence="1" type="ORF">J2X09_004384</name>
</gene>
<dbReference type="RefSeq" id="WP_204735433.1">
    <property type="nucleotide sequence ID" value="NZ_JAVDWE010000015.1"/>
</dbReference>
<dbReference type="Pfam" id="PF13560">
    <property type="entry name" value="HTH_31"/>
    <property type="match status" value="1"/>
</dbReference>
<dbReference type="InterPro" id="IPR010982">
    <property type="entry name" value="Lambda_DNA-bd_dom_sf"/>
</dbReference>
<keyword evidence="2" id="KW-1185">Reference proteome</keyword>
<evidence type="ECO:0000313" key="2">
    <source>
        <dbReference type="Proteomes" id="UP001265550"/>
    </source>
</evidence>
<sequence>MNIPIQTPAELGLVLRMVRKAQGVRADDLAGSAGVGPVFVLDVENGKTTVQLGKVLQVLQEAGIGVQLELPDHVDLSQVRPVSKLQGDERREKLLKHWGDWLAHFEQQLKADPARDP</sequence>
<dbReference type="Gene3D" id="1.10.260.40">
    <property type="entry name" value="lambda repressor-like DNA-binding domains"/>
    <property type="match status" value="1"/>
</dbReference>
<proteinExistence type="predicted"/>
<dbReference type="EMBL" id="JAVDWE010000015">
    <property type="protein sequence ID" value="MDR7096627.1"/>
    <property type="molecule type" value="Genomic_DNA"/>
</dbReference>
<accession>A0ABU1VGN1</accession>
<name>A0ABU1VGN1_9BURK</name>
<organism evidence="1 2">
    <name type="scientific">Hydrogenophaga laconesensis</name>
    <dbReference type="NCBI Taxonomy" id="1805971"/>
    <lineage>
        <taxon>Bacteria</taxon>
        <taxon>Pseudomonadati</taxon>
        <taxon>Pseudomonadota</taxon>
        <taxon>Betaproteobacteria</taxon>
        <taxon>Burkholderiales</taxon>
        <taxon>Comamonadaceae</taxon>
        <taxon>Hydrogenophaga</taxon>
    </lineage>
</organism>